<organism evidence="2 3">
    <name type="scientific">Lasius platythorax</name>
    <dbReference type="NCBI Taxonomy" id="488582"/>
    <lineage>
        <taxon>Eukaryota</taxon>
        <taxon>Metazoa</taxon>
        <taxon>Ecdysozoa</taxon>
        <taxon>Arthropoda</taxon>
        <taxon>Hexapoda</taxon>
        <taxon>Insecta</taxon>
        <taxon>Pterygota</taxon>
        <taxon>Neoptera</taxon>
        <taxon>Endopterygota</taxon>
        <taxon>Hymenoptera</taxon>
        <taxon>Apocrita</taxon>
        <taxon>Aculeata</taxon>
        <taxon>Formicoidea</taxon>
        <taxon>Formicidae</taxon>
        <taxon>Formicinae</taxon>
        <taxon>Lasius</taxon>
        <taxon>Lasius</taxon>
    </lineage>
</organism>
<reference evidence="2" key="1">
    <citation type="submission" date="2024-04" db="EMBL/GenBank/DDBJ databases">
        <authorList>
            <consortium name="Molecular Ecology Group"/>
        </authorList>
    </citation>
    <scope>NUCLEOTIDE SEQUENCE</scope>
</reference>
<evidence type="ECO:0000313" key="2">
    <source>
        <dbReference type="EMBL" id="CAL1680437.1"/>
    </source>
</evidence>
<feature type="region of interest" description="Disordered" evidence="1">
    <location>
        <begin position="1"/>
        <end position="22"/>
    </location>
</feature>
<evidence type="ECO:0000256" key="1">
    <source>
        <dbReference type="SAM" id="MobiDB-lite"/>
    </source>
</evidence>
<dbReference type="Proteomes" id="UP001497644">
    <property type="component" value="Chromosome 2"/>
</dbReference>
<evidence type="ECO:0000313" key="3">
    <source>
        <dbReference type="Proteomes" id="UP001497644"/>
    </source>
</evidence>
<dbReference type="EMBL" id="OZ034825">
    <property type="protein sequence ID" value="CAL1680437.1"/>
    <property type="molecule type" value="Genomic_DNA"/>
</dbReference>
<protein>
    <submittedName>
        <fullName evidence="2">Uncharacterized protein</fullName>
    </submittedName>
</protein>
<name>A0AAV2NJT7_9HYME</name>
<gene>
    <name evidence="2" type="ORF">LPLAT_LOCUS6452</name>
</gene>
<keyword evidence="3" id="KW-1185">Reference proteome</keyword>
<dbReference type="AlphaFoldDB" id="A0AAV2NJT7"/>
<sequence>MIAQLPPRKTALGGSGGSVRLSPPSLLRFLAFSLSPESEGCRTKKVYGLQSTPGESVESTIILNFSTFISRFAFPRRNT</sequence>
<accession>A0AAV2NJT7</accession>
<proteinExistence type="predicted"/>